<evidence type="ECO:0000256" key="5">
    <source>
        <dbReference type="ARBA" id="ARBA00022692"/>
    </source>
</evidence>
<evidence type="ECO:0000256" key="2">
    <source>
        <dbReference type="ARBA" id="ARBA00010794"/>
    </source>
</evidence>
<evidence type="ECO:0000313" key="11">
    <source>
        <dbReference type="EMBL" id="DAD26791.1"/>
    </source>
</evidence>
<keyword evidence="5 10" id="KW-0812">Transmembrane</keyword>
<evidence type="ECO:0000256" key="3">
    <source>
        <dbReference type="ARBA" id="ARBA00012132"/>
    </source>
</evidence>
<sequence length="106" mass="11837">MHLQIIATQIFLLSGKEPLPLIIQSVLDIRLQDFFSSSFLILFILFSHFSLLLGCALPKWISTGFNDRPLAPLAGILSLGIGDTMVSDILLLVLVYPLLRCIFIHE</sequence>
<evidence type="ECO:0000313" key="12">
    <source>
        <dbReference type="Proteomes" id="UP000607653"/>
    </source>
</evidence>
<feature type="transmembrane region" description="Helical" evidence="10">
    <location>
        <begin position="73"/>
        <end position="99"/>
    </location>
</feature>
<comment type="similarity">
    <text evidence="2">Belongs to the polyprenol kinase family.</text>
</comment>
<accession>A0A822Y5B5</accession>
<evidence type="ECO:0000256" key="6">
    <source>
        <dbReference type="ARBA" id="ARBA00022777"/>
    </source>
</evidence>
<dbReference type="GO" id="GO:0004168">
    <property type="term" value="F:dolichol kinase activity"/>
    <property type="evidence" value="ECO:0007669"/>
    <property type="project" value="UniProtKB-EC"/>
</dbReference>
<evidence type="ECO:0000256" key="1">
    <source>
        <dbReference type="ARBA" id="ARBA00004477"/>
    </source>
</evidence>
<proteinExistence type="inferred from homology"/>
<evidence type="ECO:0000256" key="9">
    <source>
        <dbReference type="ARBA" id="ARBA00023136"/>
    </source>
</evidence>
<dbReference type="EC" id="2.7.1.108" evidence="3"/>
<comment type="caution">
    <text evidence="11">The sequence shown here is derived from an EMBL/GenBank/DDBJ whole genome shotgun (WGS) entry which is preliminary data.</text>
</comment>
<gene>
    <name evidence="11" type="ORF">HUJ06_028259</name>
</gene>
<keyword evidence="9 10" id="KW-0472">Membrane</keyword>
<keyword evidence="8 10" id="KW-1133">Transmembrane helix</keyword>
<keyword evidence="7" id="KW-0256">Endoplasmic reticulum</keyword>
<dbReference type="Proteomes" id="UP000607653">
    <property type="component" value="Unassembled WGS sequence"/>
</dbReference>
<dbReference type="PANTHER" id="PTHR13205">
    <property type="entry name" value="TRANSMEMBRANE PROTEIN 15-RELATED"/>
    <property type="match status" value="1"/>
</dbReference>
<organism evidence="11 12">
    <name type="scientific">Nelumbo nucifera</name>
    <name type="common">Sacred lotus</name>
    <dbReference type="NCBI Taxonomy" id="4432"/>
    <lineage>
        <taxon>Eukaryota</taxon>
        <taxon>Viridiplantae</taxon>
        <taxon>Streptophyta</taxon>
        <taxon>Embryophyta</taxon>
        <taxon>Tracheophyta</taxon>
        <taxon>Spermatophyta</taxon>
        <taxon>Magnoliopsida</taxon>
        <taxon>Proteales</taxon>
        <taxon>Nelumbonaceae</taxon>
        <taxon>Nelumbo</taxon>
    </lineage>
</organism>
<evidence type="ECO:0000256" key="4">
    <source>
        <dbReference type="ARBA" id="ARBA00022679"/>
    </source>
</evidence>
<keyword evidence="6" id="KW-0418">Kinase</keyword>
<reference evidence="11 12" key="1">
    <citation type="journal article" date="2020" name="Mol. Biol. Evol.">
        <title>Distinct Expression and Methylation Patterns for Genes with Different Fates following a Single Whole-Genome Duplication in Flowering Plants.</title>
        <authorList>
            <person name="Shi T."/>
            <person name="Rahmani R.S."/>
            <person name="Gugger P.F."/>
            <person name="Wang M."/>
            <person name="Li H."/>
            <person name="Zhang Y."/>
            <person name="Li Z."/>
            <person name="Wang Q."/>
            <person name="Van de Peer Y."/>
            <person name="Marchal K."/>
            <person name="Chen J."/>
        </authorList>
    </citation>
    <scope>NUCLEOTIDE SEQUENCE [LARGE SCALE GENOMIC DNA]</scope>
    <source>
        <tissue evidence="11">Leaf</tissue>
    </source>
</reference>
<dbReference type="AlphaFoldDB" id="A0A822Y5B5"/>
<feature type="transmembrane region" description="Helical" evidence="10">
    <location>
        <begin position="39"/>
        <end position="61"/>
    </location>
</feature>
<dbReference type="PANTHER" id="PTHR13205:SF15">
    <property type="entry name" value="DOLICHOL KINASE"/>
    <property type="match status" value="1"/>
</dbReference>
<evidence type="ECO:0000256" key="7">
    <source>
        <dbReference type="ARBA" id="ARBA00022824"/>
    </source>
</evidence>
<keyword evidence="12" id="KW-1185">Reference proteome</keyword>
<dbReference type="EMBL" id="DUZY01000002">
    <property type="protein sequence ID" value="DAD26791.1"/>
    <property type="molecule type" value="Genomic_DNA"/>
</dbReference>
<keyword evidence="4" id="KW-0808">Transferase</keyword>
<dbReference type="InterPro" id="IPR032974">
    <property type="entry name" value="Polypren_kinase"/>
</dbReference>
<evidence type="ECO:0000256" key="8">
    <source>
        <dbReference type="ARBA" id="ARBA00022989"/>
    </source>
</evidence>
<comment type="subcellular location">
    <subcellularLocation>
        <location evidence="1">Endoplasmic reticulum membrane</location>
        <topology evidence="1">Multi-pass membrane protein</topology>
    </subcellularLocation>
</comment>
<name>A0A822Y5B5_NELNU</name>
<evidence type="ECO:0000256" key="10">
    <source>
        <dbReference type="SAM" id="Phobius"/>
    </source>
</evidence>
<protein>
    <recommendedName>
        <fullName evidence="3">dolichol kinase</fullName>
        <ecNumber evidence="3">2.7.1.108</ecNumber>
    </recommendedName>
</protein>
<dbReference type="GO" id="GO:0005789">
    <property type="term" value="C:endoplasmic reticulum membrane"/>
    <property type="evidence" value="ECO:0007669"/>
    <property type="project" value="UniProtKB-SubCell"/>
</dbReference>